<dbReference type="Proteomes" id="UP000322873">
    <property type="component" value="Unassembled WGS sequence"/>
</dbReference>
<reference evidence="2 3" key="1">
    <citation type="submission" date="2019-06" db="EMBL/GenBank/DDBJ databases">
        <title>Genome Sequence of the Brown Rot Fungal Pathogen Monilinia fructicola.</title>
        <authorList>
            <person name="De Miccolis Angelini R.M."/>
            <person name="Landi L."/>
            <person name="Abate D."/>
            <person name="Pollastro S."/>
            <person name="Romanazzi G."/>
            <person name="Faretra F."/>
        </authorList>
    </citation>
    <scope>NUCLEOTIDE SEQUENCE [LARGE SCALE GENOMIC DNA]</scope>
    <source>
        <strain evidence="2 3">Mfrc123</strain>
    </source>
</reference>
<accession>A0A5M9J563</accession>
<sequence>MSSQGTYFPSERENAEGVGKEKGAGPEERSKGNVIFCFIHPSQHTAHCTLHTAHCTLNTTSTSTSTSALPVQIIHGEITTGPLPQVLCTKRTIIHLPNFACEKCFTAHAPRFTCHALLSAFRFPPADQARSFTFFYPARLPMPPVPKEPGLTSILHKKNSICIFVCSAVGRYKIGKKQQQQQGAYHGTRLQRRRERDGWNEVCLELYFIVFH</sequence>
<name>A0A5M9J563_MONFR</name>
<gene>
    <name evidence="2" type="ORF">EYC84_011419</name>
</gene>
<proteinExistence type="predicted"/>
<comment type="caution">
    <text evidence="2">The sequence shown here is derived from an EMBL/GenBank/DDBJ whole genome shotgun (WGS) entry which is preliminary data.</text>
</comment>
<dbReference type="AlphaFoldDB" id="A0A5M9J563"/>
<dbReference type="EMBL" id="VICG01000015">
    <property type="protein sequence ID" value="KAA8564488.1"/>
    <property type="molecule type" value="Genomic_DNA"/>
</dbReference>
<protein>
    <submittedName>
        <fullName evidence="2">Uncharacterized protein</fullName>
    </submittedName>
</protein>
<feature type="region of interest" description="Disordered" evidence="1">
    <location>
        <begin position="1"/>
        <end position="28"/>
    </location>
</feature>
<keyword evidence="3" id="KW-1185">Reference proteome</keyword>
<evidence type="ECO:0000313" key="3">
    <source>
        <dbReference type="Proteomes" id="UP000322873"/>
    </source>
</evidence>
<organism evidence="2 3">
    <name type="scientific">Monilinia fructicola</name>
    <name type="common">Brown rot fungus</name>
    <name type="synonym">Ciboria fructicola</name>
    <dbReference type="NCBI Taxonomy" id="38448"/>
    <lineage>
        <taxon>Eukaryota</taxon>
        <taxon>Fungi</taxon>
        <taxon>Dikarya</taxon>
        <taxon>Ascomycota</taxon>
        <taxon>Pezizomycotina</taxon>
        <taxon>Leotiomycetes</taxon>
        <taxon>Helotiales</taxon>
        <taxon>Sclerotiniaceae</taxon>
        <taxon>Monilinia</taxon>
    </lineage>
</organism>
<evidence type="ECO:0000256" key="1">
    <source>
        <dbReference type="SAM" id="MobiDB-lite"/>
    </source>
</evidence>
<evidence type="ECO:0000313" key="2">
    <source>
        <dbReference type="EMBL" id="KAA8564488.1"/>
    </source>
</evidence>
<feature type="compositionally biased region" description="Basic and acidic residues" evidence="1">
    <location>
        <begin position="10"/>
        <end position="28"/>
    </location>
</feature>